<dbReference type="EMBL" id="AKHW03006231">
    <property type="protein sequence ID" value="KYO22660.1"/>
    <property type="molecule type" value="Genomic_DNA"/>
</dbReference>
<evidence type="ECO:0000313" key="1">
    <source>
        <dbReference type="EMBL" id="KYO22660.1"/>
    </source>
</evidence>
<keyword evidence="2" id="KW-1185">Reference proteome</keyword>
<proteinExistence type="predicted"/>
<dbReference type="PROSITE" id="PS51257">
    <property type="entry name" value="PROKAR_LIPOPROTEIN"/>
    <property type="match status" value="1"/>
</dbReference>
<dbReference type="AlphaFoldDB" id="A0A151ME37"/>
<organism evidence="1 2">
    <name type="scientific">Alligator mississippiensis</name>
    <name type="common">American alligator</name>
    <dbReference type="NCBI Taxonomy" id="8496"/>
    <lineage>
        <taxon>Eukaryota</taxon>
        <taxon>Metazoa</taxon>
        <taxon>Chordata</taxon>
        <taxon>Craniata</taxon>
        <taxon>Vertebrata</taxon>
        <taxon>Euteleostomi</taxon>
        <taxon>Archelosauria</taxon>
        <taxon>Archosauria</taxon>
        <taxon>Crocodylia</taxon>
        <taxon>Alligatoridae</taxon>
        <taxon>Alligatorinae</taxon>
        <taxon>Alligator</taxon>
    </lineage>
</organism>
<evidence type="ECO:0000313" key="2">
    <source>
        <dbReference type="Proteomes" id="UP000050525"/>
    </source>
</evidence>
<name>A0A151ME37_ALLMI</name>
<reference evidence="1 2" key="1">
    <citation type="journal article" date="2012" name="Genome Biol.">
        <title>Sequencing three crocodilian genomes to illuminate the evolution of archosaurs and amniotes.</title>
        <authorList>
            <person name="St John J.A."/>
            <person name="Braun E.L."/>
            <person name="Isberg S.R."/>
            <person name="Miles L.G."/>
            <person name="Chong A.Y."/>
            <person name="Gongora J."/>
            <person name="Dalzell P."/>
            <person name="Moran C."/>
            <person name="Bed'hom B."/>
            <person name="Abzhanov A."/>
            <person name="Burgess S.C."/>
            <person name="Cooksey A.M."/>
            <person name="Castoe T.A."/>
            <person name="Crawford N.G."/>
            <person name="Densmore L.D."/>
            <person name="Drew J.C."/>
            <person name="Edwards S.V."/>
            <person name="Faircloth B.C."/>
            <person name="Fujita M.K."/>
            <person name="Greenwold M.J."/>
            <person name="Hoffmann F.G."/>
            <person name="Howard J.M."/>
            <person name="Iguchi T."/>
            <person name="Janes D.E."/>
            <person name="Khan S.Y."/>
            <person name="Kohno S."/>
            <person name="de Koning A.J."/>
            <person name="Lance S.L."/>
            <person name="McCarthy F.M."/>
            <person name="McCormack J.E."/>
            <person name="Merchant M.E."/>
            <person name="Peterson D.G."/>
            <person name="Pollock D.D."/>
            <person name="Pourmand N."/>
            <person name="Raney B.J."/>
            <person name="Roessler K.A."/>
            <person name="Sanford J.R."/>
            <person name="Sawyer R.H."/>
            <person name="Schmidt C.J."/>
            <person name="Triplett E.W."/>
            <person name="Tuberville T.D."/>
            <person name="Venegas-Anaya M."/>
            <person name="Howard J.T."/>
            <person name="Jarvis E.D."/>
            <person name="Guillette L.J.Jr."/>
            <person name="Glenn T.C."/>
            <person name="Green R.E."/>
            <person name="Ray D.A."/>
        </authorList>
    </citation>
    <scope>NUCLEOTIDE SEQUENCE [LARGE SCALE GENOMIC DNA]</scope>
    <source>
        <strain evidence="1">KSC_2009_1</strain>
    </source>
</reference>
<sequence length="118" mass="13624">MRHGCQDYESYSYRNLYPGGTPWLLGQSCSCRTVGFSSHGAMPWLIIIIPTLQNFSSRRLLRKSEGDLPKDRFEDSQHLRRDSTSCTVRPGLINPPHLYEQDIYLQNSYKGQKVICNK</sequence>
<gene>
    <name evidence="1" type="ORF">Y1Q_0003175</name>
</gene>
<dbReference type="Proteomes" id="UP000050525">
    <property type="component" value="Unassembled WGS sequence"/>
</dbReference>
<comment type="caution">
    <text evidence="1">The sequence shown here is derived from an EMBL/GenBank/DDBJ whole genome shotgun (WGS) entry which is preliminary data.</text>
</comment>
<protein>
    <submittedName>
        <fullName evidence="1">Uncharacterized protein</fullName>
    </submittedName>
</protein>
<accession>A0A151ME37</accession>